<keyword evidence="11" id="KW-1185">Reference proteome</keyword>
<evidence type="ECO:0000256" key="2">
    <source>
        <dbReference type="ARBA" id="ARBA00012438"/>
    </source>
</evidence>
<feature type="transmembrane region" description="Helical" evidence="8">
    <location>
        <begin position="108"/>
        <end position="127"/>
    </location>
</feature>
<dbReference type="SUPFAM" id="SSF55874">
    <property type="entry name" value="ATPase domain of HSP90 chaperone/DNA topoisomerase II/histidine kinase"/>
    <property type="match status" value="1"/>
</dbReference>
<organism evidence="10 11">
    <name type="scientific">Halorubrum rutilum</name>
    <dbReference type="NCBI Taxonomy" id="1364933"/>
    <lineage>
        <taxon>Archaea</taxon>
        <taxon>Methanobacteriati</taxon>
        <taxon>Methanobacteriota</taxon>
        <taxon>Stenosarchaea group</taxon>
        <taxon>Halobacteria</taxon>
        <taxon>Halobacteriales</taxon>
        <taxon>Haloferacaceae</taxon>
        <taxon>Halorubrum</taxon>
    </lineage>
</organism>
<dbReference type="InterPro" id="IPR004358">
    <property type="entry name" value="Sig_transdc_His_kin-like_C"/>
</dbReference>
<dbReference type="InterPro" id="IPR031623">
    <property type="entry name" value="HisKA_4TM"/>
</dbReference>
<dbReference type="PRINTS" id="PR00344">
    <property type="entry name" value="BCTRLSENSOR"/>
</dbReference>
<evidence type="ECO:0000256" key="4">
    <source>
        <dbReference type="ARBA" id="ARBA00022741"/>
    </source>
</evidence>
<dbReference type="EMBL" id="JBHTBL010000008">
    <property type="protein sequence ID" value="MFC7324954.1"/>
    <property type="molecule type" value="Genomic_DNA"/>
</dbReference>
<dbReference type="PANTHER" id="PTHR44936:SF10">
    <property type="entry name" value="SENSOR PROTEIN RSTB"/>
    <property type="match status" value="1"/>
</dbReference>
<evidence type="ECO:0000256" key="8">
    <source>
        <dbReference type="SAM" id="Phobius"/>
    </source>
</evidence>
<dbReference type="RefSeq" id="WP_256409145.1">
    <property type="nucleotide sequence ID" value="NZ_JANHDN010000004.1"/>
</dbReference>
<dbReference type="InterPro" id="IPR050980">
    <property type="entry name" value="2C_sensor_his_kinase"/>
</dbReference>
<comment type="catalytic activity">
    <reaction evidence="1">
        <text>ATP + protein L-histidine = ADP + protein N-phospho-L-histidine.</text>
        <dbReference type="EC" id="2.7.13.3"/>
    </reaction>
</comment>
<name>A0ABD6AL45_9EURY</name>
<keyword evidence="8" id="KW-1133">Transmembrane helix</keyword>
<dbReference type="GO" id="GO:0005524">
    <property type="term" value="F:ATP binding"/>
    <property type="evidence" value="ECO:0007669"/>
    <property type="project" value="UniProtKB-KW"/>
</dbReference>
<feature type="transmembrane region" description="Helical" evidence="8">
    <location>
        <begin position="77"/>
        <end position="96"/>
    </location>
</feature>
<evidence type="ECO:0000259" key="9">
    <source>
        <dbReference type="PROSITE" id="PS50109"/>
    </source>
</evidence>
<dbReference type="InterPro" id="IPR003594">
    <property type="entry name" value="HATPase_dom"/>
</dbReference>
<keyword evidence="3" id="KW-0808">Transferase</keyword>
<keyword evidence="5" id="KW-0418">Kinase</keyword>
<keyword evidence="8" id="KW-0812">Transmembrane</keyword>
<dbReference type="Pfam" id="PF16926">
    <property type="entry name" value="HisKA_4TM"/>
    <property type="match status" value="1"/>
</dbReference>
<protein>
    <recommendedName>
        <fullName evidence="2">histidine kinase</fullName>
        <ecNumber evidence="2">2.7.13.3</ecNumber>
    </recommendedName>
</protein>
<evidence type="ECO:0000313" key="10">
    <source>
        <dbReference type="EMBL" id="MFC7324954.1"/>
    </source>
</evidence>
<feature type="transmembrane region" description="Helical" evidence="8">
    <location>
        <begin position="7"/>
        <end position="27"/>
    </location>
</feature>
<evidence type="ECO:0000256" key="5">
    <source>
        <dbReference type="ARBA" id="ARBA00022777"/>
    </source>
</evidence>
<gene>
    <name evidence="10" type="ORF">ACFQMF_10230</name>
</gene>
<evidence type="ECO:0000256" key="3">
    <source>
        <dbReference type="ARBA" id="ARBA00022679"/>
    </source>
</evidence>
<evidence type="ECO:0000256" key="7">
    <source>
        <dbReference type="SAM" id="MobiDB-lite"/>
    </source>
</evidence>
<dbReference type="EC" id="2.7.13.3" evidence="2"/>
<dbReference type="CDD" id="cd00075">
    <property type="entry name" value="HATPase"/>
    <property type="match status" value="1"/>
</dbReference>
<dbReference type="GO" id="GO:0004673">
    <property type="term" value="F:protein histidine kinase activity"/>
    <property type="evidence" value="ECO:0007669"/>
    <property type="project" value="UniProtKB-EC"/>
</dbReference>
<dbReference type="InterPro" id="IPR005467">
    <property type="entry name" value="His_kinase_dom"/>
</dbReference>
<dbReference type="PANTHER" id="PTHR44936">
    <property type="entry name" value="SENSOR PROTEIN CREC"/>
    <property type="match status" value="1"/>
</dbReference>
<evidence type="ECO:0000256" key="1">
    <source>
        <dbReference type="ARBA" id="ARBA00000085"/>
    </source>
</evidence>
<dbReference type="Gene3D" id="3.30.565.10">
    <property type="entry name" value="Histidine kinase-like ATPase, C-terminal domain"/>
    <property type="match status" value="1"/>
</dbReference>
<keyword evidence="4" id="KW-0547">Nucleotide-binding</keyword>
<dbReference type="Proteomes" id="UP001596545">
    <property type="component" value="Unassembled WGS sequence"/>
</dbReference>
<dbReference type="Pfam" id="PF02518">
    <property type="entry name" value="HATPase_c"/>
    <property type="match status" value="1"/>
</dbReference>
<evidence type="ECO:0000256" key="6">
    <source>
        <dbReference type="ARBA" id="ARBA00022840"/>
    </source>
</evidence>
<reference evidence="10 11" key="1">
    <citation type="journal article" date="2019" name="Int. J. Syst. Evol. Microbiol.">
        <title>The Global Catalogue of Microorganisms (GCM) 10K type strain sequencing project: providing services to taxonomists for standard genome sequencing and annotation.</title>
        <authorList>
            <consortium name="The Broad Institute Genomics Platform"/>
            <consortium name="The Broad Institute Genome Sequencing Center for Infectious Disease"/>
            <person name="Wu L."/>
            <person name="Ma J."/>
        </authorList>
    </citation>
    <scope>NUCLEOTIDE SEQUENCE [LARGE SCALE GENOMIC DNA]</scope>
    <source>
        <strain evidence="10 11">CGMCC 1.12554</strain>
    </source>
</reference>
<dbReference type="AlphaFoldDB" id="A0ABD6AL45"/>
<evidence type="ECO:0000313" key="11">
    <source>
        <dbReference type="Proteomes" id="UP001596545"/>
    </source>
</evidence>
<dbReference type="PROSITE" id="PS50109">
    <property type="entry name" value="HIS_KIN"/>
    <property type="match status" value="1"/>
</dbReference>
<keyword evidence="6 10" id="KW-0067">ATP-binding</keyword>
<feature type="region of interest" description="Disordered" evidence="7">
    <location>
        <begin position="342"/>
        <end position="365"/>
    </location>
</feature>
<feature type="domain" description="Histidine kinase" evidence="9">
    <location>
        <begin position="149"/>
        <end position="342"/>
    </location>
</feature>
<feature type="transmembrane region" description="Helical" evidence="8">
    <location>
        <begin position="39"/>
        <end position="56"/>
    </location>
</feature>
<sequence>MYRPRGHLVVSALGAAILLAAVVHHWSELGAVRDSTGPILALALDGGLALAVVYAGRRLSRAGLPRCGERRVARWTVAGALTALGAIGATLLVRAFEGRPLVEPAFPLLVSAGAGALAGIVAGYYAVRQASEARRAREATRAVSFVNHLLRHDLRNDFATIRGYADLGDDAGDADPRTVISRKAQEGLDLIEATSGIADALLGDATLRPMDLASTARSVVDDVDRAQGVTVEVDLDEPAPVAATDGLRSVVDNLVENAVEHAGPNALVRVAVRAGPETVTLSVADDGPGIPPERRDALFDAGDDTGGLQIVDALVDAYGGEIAVADSDLGGALFEVTLPRAESTGTADRPSTPTAAPAVSTGSDT</sequence>
<comment type="caution">
    <text evidence="10">The sequence shown here is derived from an EMBL/GenBank/DDBJ whole genome shotgun (WGS) entry which is preliminary data.</text>
</comment>
<feature type="compositionally biased region" description="Polar residues" evidence="7">
    <location>
        <begin position="343"/>
        <end position="365"/>
    </location>
</feature>
<dbReference type="SMART" id="SM00387">
    <property type="entry name" value="HATPase_c"/>
    <property type="match status" value="1"/>
</dbReference>
<dbReference type="InterPro" id="IPR036890">
    <property type="entry name" value="HATPase_C_sf"/>
</dbReference>
<proteinExistence type="predicted"/>
<keyword evidence="8" id="KW-0472">Membrane</keyword>
<accession>A0ABD6AL45</accession>